<dbReference type="EMBL" id="RKST01000015">
    <property type="protein sequence ID" value="RUM96930.1"/>
    <property type="molecule type" value="Genomic_DNA"/>
</dbReference>
<protein>
    <submittedName>
        <fullName evidence="1">Uncharacterized protein</fullName>
    </submittedName>
</protein>
<dbReference type="RefSeq" id="WP_128627431.1">
    <property type="nucleotide sequence ID" value="NZ_RKST01000015.1"/>
</dbReference>
<organism evidence="1 2">
    <name type="scientific">Borborobacter arsenicus</name>
    <dbReference type="NCBI Taxonomy" id="1851146"/>
    <lineage>
        <taxon>Bacteria</taxon>
        <taxon>Pseudomonadati</taxon>
        <taxon>Pseudomonadota</taxon>
        <taxon>Alphaproteobacteria</taxon>
        <taxon>Hyphomicrobiales</taxon>
        <taxon>Phyllobacteriaceae</taxon>
        <taxon>Borborobacter</taxon>
    </lineage>
</organism>
<dbReference type="Proteomes" id="UP000281647">
    <property type="component" value="Unassembled WGS sequence"/>
</dbReference>
<dbReference type="AlphaFoldDB" id="A0A432V491"/>
<dbReference type="OrthoDB" id="6168669at2"/>
<name>A0A432V491_9HYPH</name>
<evidence type="ECO:0000313" key="2">
    <source>
        <dbReference type="Proteomes" id="UP000281647"/>
    </source>
</evidence>
<gene>
    <name evidence="1" type="ORF">EET67_15440</name>
</gene>
<sequence length="72" mass="8419">MGHDGNEIIPAKFPELNKLAWNRDPRRPLAADEAFALYERNWRFVDREHLTDREASLIRKLGKKYGHGFGLI</sequence>
<evidence type="ECO:0000313" key="1">
    <source>
        <dbReference type="EMBL" id="RUM96930.1"/>
    </source>
</evidence>
<reference evidence="1 2" key="1">
    <citation type="submission" date="2018-11" db="EMBL/GenBank/DDBJ databases">
        <title>Pseudaminobacter arsenicus sp. nov., an arsenic-resistant bacterium isolated from arsenic-rich aquifers.</title>
        <authorList>
            <person name="Mu Y."/>
        </authorList>
    </citation>
    <scope>NUCLEOTIDE SEQUENCE [LARGE SCALE GENOMIC DNA]</scope>
    <source>
        <strain evidence="1 2">CB3</strain>
    </source>
</reference>
<comment type="caution">
    <text evidence="1">The sequence shown here is derived from an EMBL/GenBank/DDBJ whole genome shotgun (WGS) entry which is preliminary data.</text>
</comment>
<accession>A0A432V491</accession>
<keyword evidence="2" id="KW-1185">Reference proteome</keyword>
<proteinExistence type="predicted"/>